<comment type="caution">
    <text evidence="1">The sequence shown here is derived from an EMBL/GenBank/DDBJ whole genome shotgun (WGS) entry which is preliminary data.</text>
</comment>
<dbReference type="Proteomes" id="UP000828390">
    <property type="component" value="Unassembled WGS sequence"/>
</dbReference>
<dbReference type="EMBL" id="JAIWYP010000007">
    <property type="protein sequence ID" value="KAH3791766.1"/>
    <property type="molecule type" value="Genomic_DNA"/>
</dbReference>
<reference evidence="1" key="1">
    <citation type="journal article" date="2019" name="bioRxiv">
        <title>The Genome of the Zebra Mussel, Dreissena polymorpha: A Resource for Invasive Species Research.</title>
        <authorList>
            <person name="McCartney M.A."/>
            <person name="Auch B."/>
            <person name="Kono T."/>
            <person name="Mallez S."/>
            <person name="Zhang Y."/>
            <person name="Obille A."/>
            <person name="Becker A."/>
            <person name="Abrahante J.E."/>
            <person name="Garbe J."/>
            <person name="Badalamenti J.P."/>
            <person name="Herman A."/>
            <person name="Mangelson H."/>
            <person name="Liachko I."/>
            <person name="Sullivan S."/>
            <person name="Sone E.D."/>
            <person name="Koren S."/>
            <person name="Silverstein K.A.T."/>
            <person name="Beckman K.B."/>
            <person name="Gohl D.M."/>
        </authorList>
    </citation>
    <scope>NUCLEOTIDE SEQUENCE</scope>
    <source>
        <strain evidence="1">Duluth1</strain>
        <tissue evidence="1">Whole animal</tissue>
    </source>
</reference>
<name>A0A9D4IXB3_DREPO</name>
<dbReference type="AlphaFoldDB" id="A0A9D4IXB3"/>
<protein>
    <submittedName>
        <fullName evidence="1">Uncharacterized protein</fullName>
    </submittedName>
</protein>
<reference evidence="1" key="2">
    <citation type="submission" date="2020-11" db="EMBL/GenBank/DDBJ databases">
        <authorList>
            <person name="McCartney M.A."/>
            <person name="Auch B."/>
            <person name="Kono T."/>
            <person name="Mallez S."/>
            <person name="Becker A."/>
            <person name="Gohl D.M."/>
            <person name="Silverstein K.A.T."/>
            <person name="Koren S."/>
            <person name="Bechman K.B."/>
            <person name="Herman A."/>
            <person name="Abrahante J.E."/>
            <person name="Garbe J."/>
        </authorList>
    </citation>
    <scope>NUCLEOTIDE SEQUENCE</scope>
    <source>
        <strain evidence="1">Duluth1</strain>
        <tissue evidence="1">Whole animal</tissue>
    </source>
</reference>
<evidence type="ECO:0000313" key="2">
    <source>
        <dbReference type="Proteomes" id="UP000828390"/>
    </source>
</evidence>
<keyword evidence="2" id="KW-1185">Reference proteome</keyword>
<proteinExistence type="predicted"/>
<sequence>MNVWHRYHPAQSKRSKLEVRGFAAEEKSKMLTTLVILFILALRGTFCHVVLSLKTDQANTTIQCSSNSDIIFKFTKDKTNATVTIAECETTLKTCYLVDNYHAVNYATSFTDDGGLLNVLNIGEDTYGTYTCYETYNLGSYKRTELKPPVKVKTKPVTAEPVCRNCPEYSTGSAAMCLNAVVVVLTSLHLMLYCVEKRKRVSRVLRRRFTCFSQKSSFNESIQLDEMESAEMRFPLMHYPIRRDFEATVPVYHVREGWNSVCYPYHTRPGFEMGRRYSRSLFREDLDLDLRQSLFQDNA</sequence>
<evidence type="ECO:0000313" key="1">
    <source>
        <dbReference type="EMBL" id="KAH3791766.1"/>
    </source>
</evidence>
<organism evidence="1 2">
    <name type="scientific">Dreissena polymorpha</name>
    <name type="common">Zebra mussel</name>
    <name type="synonym">Mytilus polymorpha</name>
    <dbReference type="NCBI Taxonomy" id="45954"/>
    <lineage>
        <taxon>Eukaryota</taxon>
        <taxon>Metazoa</taxon>
        <taxon>Spiralia</taxon>
        <taxon>Lophotrochozoa</taxon>
        <taxon>Mollusca</taxon>
        <taxon>Bivalvia</taxon>
        <taxon>Autobranchia</taxon>
        <taxon>Heteroconchia</taxon>
        <taxon>Euheterodonta</taxon>
        <taxon>Imparidentia</taxon>
        <taxon>Neoheterodontei</taxon>
        <taxon>Myida</taxon>
        <taxon>Dreissenoidea</taxon>
        <taxon>Dreissenidae</taxon>
        <taxon>Dreissena</taxon>
    </lineage>
</organism>
<accession>A0A9D4IXB3</accession>
<gene>
    <name evidence="1" type="ORF">DPMN_145256</name>
</gene>